<organism evidence="6 7">
    <name type="scientific">Anaeromyxobacter oryzae</name>
    <dbReference type="NCBI Taxonomy" id="2918170"/>
    <lineage>
        <taxon>Bacteria</taxon>
        <taxon>Pseudomonadati</taxon>
        <taxon>Myxococcota</taxon>
        <taxon>Myxococcia</taxon>
        <taxon>Myxococcales</taxon>
        <taxon>Cystobacterineae</taxon>
        <taxon>Anaeromyxobacteraceae</taxon>
        <taxon>Anaeromyxobacter</taxon>
    </lineage>
</organism>
<dbReference type="SUPFAM" id="SSF56176">
    <property type="entry name" value="FAD-binding/transporter-associated domain-like"/>
    <property type="match status" value="1"/>
</dbReference>
<dbReference type="InterPro" id="IPR016164">
    <property type="entry name" value="FAD-linked_Oxase-like_C"/>
</dbReference>
<dbReference type="InterPro" id="IPR016166">
    <property type="entry name" value="FAD-bd_PCMH"/>
</dbReference>
<dbReference type="InterPro" id="IPR006094">
    <property type="entry name" value="Oxid_FAD_bind_N"/>
</dbReference>
<reference evidence="7" key="1">
    <citation type="journal article" date="2022" name="Int. J. Syst. Evol. Microbiol.">
        <title>Anaeromyxobacter oryzae sp. nov., Anaeromyxobacter diazotrophicus sp. nov. and Anaeromyxobacter paludicola sp. nov., isolated from paddy soils.</title>
        <authorList>
            <person name="Itoh H."/>
            <person name="Xu Z."/>
            <person name="Mise K."/>
            <person name="Masuda Y."/>
            <person name="Ushijima N."/>
            <person name="Hayakawa C."/>
            <person name="Shiratori Y."/>
            <person name="Senoo K."/>
        </authorList>
    </citation>
    <scope>NUCLEOTIDE SEQUENCE [LARGE SCALE GENOMIC DNA]</scope>
    <source>
        <strain evidence="7">Red232</strain>
    </source>
</reference>
<feature type="domain" description="FAD-binding PCMH-type" evidence="5">
    <location>
        <begin position="39"/>
        <end position="218"/>
    </location>
</feature>
<proteinExistence type="predicted"/>
<dbReference type="RefSeq" id="WP_248357271.1">
    <property type="nucleotide sequence ID" value="NZ_AP025591.1"/>
</dbReference>
<evidence type="ECO:0000259" key="5">
    <source>
        <dbReference type="PROSITE" id="PS51387"/>
    </source>
</evidence>
<dbReference type="Gene3D" id="3.30.70.2190">
    <property type="match status" value="1"/>
</dbReference>
<dbReference type="PANTHER" id="PTHR42934">
    <property type="entry name" value="GLYCOLATE OXIDASE SUBUNIT GLCD"/>
    <property type="match status" value="1"/>
</dbReference>
<evidence type="ECO:0000256" key="1">
    <source>
        <dbReference type="ARBA" id="ARBA00001974"/>
    </source>
</evidence>
<dbReference type="Gene3D" id="3.30.70.2740">
    <property type="match status" value="1"/>
</dbReference>
<accession>A0ABM7X4T7</accession>
<evidence type="ECO:0000313" key="7">
    <source>
        <dbReference type="Proteomes" id="UP001162891"/>
    </source>
</evidence>
<evidence type="ECO:0000313" key="6">
    <source>
        <dbReference type="EMBL" id="BDG06796.1"/>
    </source>
</evidence>
<gene>
    <name evidence="6" type="primary">glcD-1</name>
    <name evidence="6" type="ORF">AMOR_57920</name>
</gene>
<evidence type="ECO:0000256" key="2">
    <source>
        <dbReference type="ARBA" id="ARBA00022630"/>
    </source>
</evidence>
<keyword evidence="7" id="KW-1185">Reference proteome</keyword>
<comment type="cofactor">
    <cofactor evidence="1">
        <name>FAD</name>
        <dbReference type="ChEBI" id="CHEBI:57692"/>
    </cofactor>
</comment>
<dbReference type="Pfam" id="PF01565">
    <property type="entry name" value="FAD_binding_4"/>
    <property type="match status" value="1"/>
</dbReference>
<name>A0ABM7X4T7_9BACT</name>
<evidence type="ECO:0000256" key="4">
    <source>
        <dbReference type="ARBA" id="ARBA00023002"/>
    </source>
</evidence>
<dbReference type="PANTHER" id="PTHR42934:SF3">
    <property type="entry name" value="D-LACTATE DEHYDROGENASE"/>
    <property type="match status" value="1"/>
</dbReference>
<protein>
    <submittedName>
        <fullName evidence="6">FAD-binding protein</fullName>
    </submittedName>
</protein>
<evidence type="ECO:0000256" key="3">
    <source>
        <dbReference type="ARBA" id="ARBA00022827"/>
    </source>
</evidence>
<dbReference type="InterPro" id="IPR004113">
    <property type="entry name" value="FAD-bd_oxidored_4_C"/>
</dbReference>
<dbReference type="Pfam" id="PF02913">
    <property type="entry name" value="FAD-oxidase_C"/>
    <property type="match status" value="1"/>
</dbReference>
<keyword evidence="2" id="KW-0285">Flavoprotein</keyword>
<dbReference type="Proteomes" id="UP001162891">
    <property type="component" value="Chromosome"/>
</dbReference>
<dbReference type="Gene3D" id="3.30.465.10">
    <property type="match status" value="1"/>
</dbReference>
<dbReference type="InterPro" id="IPR036318">
    <property type="entry name" value="FAD-bd_PCMH-like_sf"/>
</dbReference>
<dbReference type="InterPro" id="IPR051914">
    <property type="entry name" value="FAD-linked_OxidoTrans_Type4"/>
</dbReference>
<dbReference type="Gene3D" id="1.10.45.10">
    <property type="entry name" value="Vanillyl-alcohol Oxidase, Chain A, domain 4"/>
    <property type="match status" value="1"/>
</dbReference>
<keyword evidence="3" id="KW-0274">FAD</keyword>
<keyword evidence="4" id="KW-0560">Oxidoreductase</keyword>
<sequence length="462" mass="49239">MTAPIRAAIAELEAAFPRERLTLDREKLEAYGRDESDLGTFPPDLAVAVESAEEVRTIFAVASRHRVPVIPVAARSGKSGGVLALSGGIAVSLERMNRILEISPEDLVARVQPGVVTGVLQAEVEKHGLFYPPDPNSLEMCTLGGNVAENAGGPRALKYGVTREYVLGLTAVIPTGEIVRVGKRSIKGVAGYDLTALLVGSEGTLAVVTEITLKLLPRPRHVSTALVVFGSVAAAARAVTKVLTAGILPRCLELLDDISLAAAAKTSPYKFPAGAGAALLVETDGNDEEGTFGEIVRLAEVVQEDAQGEVIVAQNESQRRDIWETRRYLSVNLKALHPMKLSEDIAVPRSRIPEMVERAKAVGARLGLVVATYGHAGDGNLHCNVLFDRAEERPRVDEAVGEILRIAVDLGGTITGEHGVGLAKRDFLEYEQGAEVVALERRLKAVFDPLGILNPGKMFPPA</sequence>
<dbReference type="Gene3D" id="3.30.43.10">
    <property type="entry name" value="Uridine Diphospho-n-acetylenolpyruvylglucosamine Reductase, domain 2"/>
    <property type="match status" value="1"/>
</dbReference>
<dbReference type="InterPro" id="IPR016167">
    <property type="entry name" value="FAD-bd_PCMH_sub1"/>
</dbReference>
<dbReference type="InterPro" id="IPR016171">
    <property type="entry name" value="Vanillyl_alc_oxidase_C-sub2"/>
</dbReference>
<dbReference type="SUPFAM" id="SSF55103">
    <property type="entry name" value="FAD-linked oxidases, C-terminal domain"/>
    <property type="match status" value="1"/>
</dbReference>
<dbReference type="PROSITE" id="PS51387">
    <property type="entry name" value="FAD_PCMH"/>
    <property type="match status" value="1"/>
</dbReference>
<dbReference type="InterPro" id="IPR016169">
    <property type="entry name" value="FAD-bd_PCMH_sub2"/>
</dbReference>
<dbReference type="EMBL" id="AP025591">
    <property type="protein sequence ID" value="BDG06796.1"/>
    <property type="molecule type" value="Genomic_DNA"/>
</dbReference>